<keyword evidence="2" id="KW-0472">Membrane</keyword>
<feature type="transmembrane region" description="Helical" evidence="2">
    <location>
        <begin position="125"/>
        <end position="143"/>
    </location>
</feature>
<gene>
    <name evidence="3" type="ORF">EZS28_013755</name>
</gene>
<organism evidence="3 4">
    <name type="scientific">Streblomastix strix</name>
    <dbReference type="NCBI Taxonomy" id="222440"/>
    <lineage>
        <taxon>Eukaryota</taxon>
        <taxon>Metamonada</taxon>
        <taxon>Preaxostyla</taxon>
        <taxon>Oxymonadida</taxon>
        <taxon>Streblomastigidae</taxon>
        <taxon>Streblomastix</taxon>
    </lineage>
</organism>
<dbReference type="EMBL" id="SNRW01003131">
    <property type="protein sequence ID" value="KAA6390715.1"/>
    <property type="molecule type" value="Genomic_DNA"/>
</dbReference>
<comment type="caution">
    <text evidence="3">The sequence shown here is derived from an EMBL/GenBank/DDBJ whole genome shotgun (WGS) entry which is preliminary data.</text>
</comment>
<feature type="compositionally biased region" description="Polar residues" evidence="1">
    <location>
        <begin position="176"/>
        <end position="198"/>
    </location>
</feature>
<keyword evidence="2" id="KW-1133">Transmembrane helix</keyword>
<dbReference type="AlphaFoldDB" id="A0A5J4W7N7"/>
<feature type="transmembrane region" description="Helical" evidence="2">
    <location>
        <begin position="92"/>
        <end position="113"/>
    </location>
</feature>
<proteinExistence type="predicted"/>
<reference evidence="3 4" key="1">
    <citation type="submission" date="2019-03" db="EMBL/GenBank/DDBJ databases">
        <title>Single cell metagenomics reveals metabolic interactions within the superorganism composed of flagellate Streblomastix strix and complex community of Bacteroidetes bacteria on its surface.</title>
        <authorList>
            <person name="Treitli S.C."/>
            <person name="Kolisko M."/>
            <person name="Husnik F."/>
            <person name="Keeling P."/>
            <person name="Hampl V."/>
        </authorList>
    </citation>
    <scope>NUCLEOTIDE SEQUENCE [LARGE SCALE GENOMIC DNA]</scope>
    <source>
        <strain evidence="3">ST1C</strain>
    </source>
</reference>
<feature type="transmembrane region" description="Helical" evidence="2">
    <location>
        <begin position="51"/>
        <end position="72"/>
    </location>
</feature>
<accession>A0A5J4W7N7</accession>
<name>A0A5J4W7N7_9EUKA</name>
<dbReference type="Proteomes" id="UP000324800">
    <property type="component" value="Unassembled WGS sequence"/>
</dbReference>
<sequence>MGNDFDKQVKKVGRKVSSYTQMILQTLIIIVMIISSYKLEEQLVDPEKSGTFLRIFFTALIFGIQILFLNWYNTSGNYFTRQLDLTNAFPRVIVLAIVGYTIYALGLIFYNVFQTLLPKLEEVQTYLAVVLGAIIAVLGYFIITGTRHWSIHTVEYQNRHYPCLQQLQASAPQQSTLSEAEYTNSGSRKDGSSFQATS</sequence>
<evidence type="ECO:0000313" key="3">
    <source>
        <dbReference type="EMBL" id="KAA6390715.1"/>
    </source>
</evidence>
<keyword evidence="2" id="KW-0812">Transmembrane</keyword>
<feature type="transmembrane region" description="Helical" evidence="2">
    <location>
        <begin position="21"/>
        <end position="39"/>
    </location>
</feature>
<protein>
    <submittedName>
        <fullName evidence="3">Uncharacterized protein</fullName>
    </submittedName>
</protein>
<evidence type="ECO:0000256" key="2">
    <source>
        <dbReference type="SAM" id="Phobius"/>
    </source>
</evidence>
<evidence type="ECO:0000256" key="1">
    <source>
        <dbReference type="SAM" id="MobiDB-lite"/>
    </source>
</evidence>
<evidence type="ECO:0000313" key="4">
    <source>
        <dbReference type="Proteomes" id="UP000324800"/>
    </source>
</evidence>
<feature type="non-terminal residue" evidence="3">
    <location>
        <position position="198"/>
    </location>
</feature>
<feature type="region of interest" description="Disordered" evidence="1">
    <location>
        <begin position="175"/>
        <end position="198"/>
    </location>
</feature>